<dbReference type="EMBL" id="JACHLY010000002">
    <property type="protein sequence ID" value="MBB6001013.1"/>
    <property type="molecule type" value="Genomic_DNA"/>
</dbReference>
<feature type="domain" description="Acyl-CoA dehydrogenase/oxidase C-terminal" evidence="3">
    <location>
        <begin position="151"/>
        <end position="269"/>
    </location>
</feature>
<dbReference type="InterPro" id="IPR036250">
    <property type="entry name" value="AcylCo_DH-like_C"/>
</dbReference>
<gene>
    <name evidence="4" type="ORF">HNR25_004842</name>
</gene>
<dbReference type="InterPro" id="IPR009075">
    <property type="entry name" value="AcylCo_DH/oxidase_C"/>
</dbReference>
<dbReference type="GO" id="GO:0016627">
    <property type="term" value="F:oxidoreductase activity, acting on the CH-CH group of donors"/>
    <property type="evidence" value="ECO:0007669"/>
    <property type="project" value="InterPro"/>
</dbReference>
<dbReference type="Gene3D" id="1.20.140.10">
    <property type="entry name" value="Butyryl-CoA Dehydrogenase, subunit A, domain 3"/>
    <property type="match status" value="1"/>
</dbReference>
<evidence type="ECO:0000313" key="4">
    <source>
        <dbReference type="EMBL" id="MBB6001013.1"/>
    </source>
</evidence>
<evidence type="ECO:0000313" key="5">
    <source>
        <dbReference type="Proteomes" id="UP000578077"/>
    </source>
</evidence>
<evidence type="ECO:0000259" key="3">
    <source>
        <dbReference type="Pfam" id="PF00441"/>
    </source>
</evidence>
<name>A0A841EIZ6_9ACTN</name>
<evidence type="ECO:0000256" key="2">
    <source>
        <dbReference type="SAM" id="MobiDB-lite"/>
    </source>
</evidence>
<feature type="compositionally biased region" description="Low complexity" evidence="2">
    <location>
        <begin position="7"/>
        <end position="21"/>
    </location>
</feature>
<comment type="caution">
    <text evidence="4">The sequence shown here is derived from an EMBL/GenBank/DDBJ whole genome shotgun (WGS) entry which is preliminary data.</text>
</comment>
<protein>
    <recommendedName>
        <fullName evidence="3">Acyl-CoA dehydrogenase/oxidase C-terminal domain-containing protein</fullName>
    </recommendedName>
</protein>
<dbReference type="Proteomes" id="UP000578077">
    <property type="component" value="Unassembled WGS sequence"/>
</dbReference>
<dbReference type="RefSeq" id="WP_184639986.1">
    <property type="nucleotide sequence ID" value="NZ_BAABKT010000018.1"/>
</dbReference>
<proteinExistence type="predicted"/>
<sequence length="362" mass="37926">MNAPTTDPHAVPAADAGAGPPRLELMLGPPGDPDHPLSRAALASAEPGAPPPGWDGVLTPDERVALFAPRVLGGEFDGVEELITQLRPVYRRDPATGRAFAGTALALAPVLWDETAPRERREQAVRTLRTARPPRVAAPPDPPGGAAGLLRAGMTLAAVDTALRLTLDFALDRRLYQGTVTDLPHARATLADAFGRLLRADALVRAAARARTEQAGGAPGAEAAALADAAQAAASTALWPVVEDLGVVLGARSYLTEGRHASFARVYTELPDLDPARGTAFGRALLHRRHDSGDAPLWVGDPQADRDVRARAELLAQGCAAAASDTAVAAGVPEERRDALFAELVDRFTRARSFTAERGALL</sequence>
<evidence type="ECO:0000256" key="1">
    <source>
        <dbReference type="ARBA" id="ARBA00022630"/>
    </source>
</evidence>
<keyword evidence="1" id="KW-0285">Flavoprotein</keyword>
<dbReference type="SUPFAM" id="SSF47203">
    <property type="entry name" value="Acyl-CoA dehydrogenase C-terminal domain-like"/>
    <property type="match status" value="1"/>
</dbReference>
<accession>A0A841EIZ6</accession>
<dbReference type="Pfam" id="PF00441">
    <property type="entry name" value="Acyl-CoA_dh_1"/>
    <property type="match status" value="1"/>
</dbReference>
<dbReference type="AlphaFoldDB" id="A0A841EIZ6"/>
<feature type="region of interest" description="Disordered" evidence="2">
    <location>
        <begin position="1"/>
        <end position="57"/>
    </location>
</feature>
<keyword evidence="5" id="KW-1185">Reference proteome</keyword>
<organism evidence="4 5">
    <name type="scientific">Streptomonospora salina</name>
    <dbReference type="NCBI Taxonomy" id="104205"/>
    <lineage>
        <taxon>Bacteria</taxon>
        <taxon>Bacillati</taxon>
        <taxon>Actinomycetota</taxon>
        <taxon>Actinomycetes</taxon>
        <taxon>Streptosporangiales</taxon>
        <taxon>Nocardiopsidaceae</taxon>
        <taxon>Streptomonospora</taxon>
    </lineage>
</organism>
<reference evidence="4 5" key="1">
    <citation type="submission" date="2020-08" db="EMBL/GenBank/DDBJ databases">
        <title>Sequencing the genomes of 1000 actinobacteria strains.</title>
        <authorList>
            <person name="Klenk H.-P."/>
        </authorList>
    </citation>
    <scope>NUCLEOTIDE SEQUENCE [LARGE SCALE GENOMIC DNA]</scope>
    <source>
        <strain evidence="4 5">DSM 44593</strain>
    </source>
</reference>